<evidence type="ECO:0000313" key="2">
    <source>
        <dbReference type="Proteomes" id="UP001217178"/>
    </source>
</evidence>
<dbReference type="Gene3D" id="3.40.190.10">
    <property type="entry name" value="Periplasmic binding protein-like II"/>
    <property type="match status" value="1"/>
</dbReference>
<proteinExistence type="predicted"/>
<accession>A0ABT5LGZ1</accession>
<dbReference type="EMBL" id="JAQRFI010000012">
    <property type="protein sequence ID" value="MDC9589065.1"/>
    <property type="molecule type" value="Genomic_DNA"/>
</dbReference>
<sequence>MLDTVFYQNGVTPKVALTATDTEIIKHYVRQGLGVGEFAYSLISPLNDIASG</sequence>
<evidence type="ECO:0000313" key="1">
    <source>
        <dbReference type="EMBL" id="MDC9589065.1"/>
    </source>
</evidence>
<organism evidence="1 2">
    <name type="scientific">Xenorhabdus yunnanensis</name>
    <dbReference type="NCBI Taxonomy" id="3025878"/>
    <lineage>
        <taxon>Bacteria</taxon>
        <taxon>Pseudomonadati</taxon>
        <taxon>Pseudomonadota</taxon>
        <taxon>Gammaproteobacteria</taxon>
        <taxon>Enterobacterales</taxon>
        <taxon>Morganellaceae</taxon>
        <taxon>Xenorhabdus</taxon>
    </lineage>
</organism>
<dbReference type="RefSeq" id="WP_273554402.1">
    <property type="nucleotide sequence ID" value="NZ_JAQRFI010000012.1"/>
</dbReference>
<name>A0ABT5LGZ1_9GAMM</name>
<gene>
    <name evidence="1" type="ORF">PSI23_06965</name>
</gene>
<reference evidence="1 2" key="1">
    <citation type="submission" date="2023-02" db="EMBL/GenBank/DDBJ databases">
        <title>Entomopathogenic bacteria.</title>
        <authorList>
            <person name="Machado R.A."/>
        </authorList>
    </citation>
    <scope>NUCLEOTIDE SEQUENCE [LARGE SCALE GENOMIC DNA]</scope>
    <source>
        <strain evidence="1 2">XENO-10</strain>
    </source>
</reference>
<protein>
    <submittedName>
        <fullName evidence="1">Uncharacterized protein</fullName>
    </submittedName>
</protein>
<comment type="caution">
    <text evidence="1">The sequence shown here is derived from an EMBL/GenBank/DDBJ whole genome shotgun (WGS) entry which is preliminary data.</text>
</comment>
<dbReference type="Proteomes" id="UP001217178">
    <property type="component" value="Unassembled WGS sequence"/>
</dbReference>
<keyword evidence="2" id="KW-1185">Reference proteome</keyword>